<dbReference type="EMBL" id="BONE01000025">
    <property type="protein sequence ID" value="GIF73916.1"/>
    <property type="molecule type" value="Genomic_DNA"/>
</dbReference>
<keyword evidence="6" id="KW-0411">Iron-sulfur</keyword>
<gene>
    <name evidence="7" type="ORF">Asi02nite_34340</name>
</gene>
<comment type="caution">
    <text evidence="7">The sequence shown here is derived from an EMBL/GenBank/DDBJ whole genome shotgun (WGS) entry which is preliminary data.</text>
</comment>
<dbReference type="SUPFAM" id="SSF102114">
    <property type="entry name" value="Radical SAM enzymes"/>
    <property type="match status" value="1"/>
</dbReference>
<evidence type="ECO:0000256" key="3">
    <source>
        <dbReference type="ARBA" id="ARBA00022691"/>
    </source>
</evidence>
<dbReference type="InterPro" id="IPR013785">
    <property type="entry name" value="Aldolase_TIM"/>
</dbReference>
<keyword evidence="8" id="KW-1185">Reference proteome</keyword>
<dbReference type="SFLD" id="SFLDS00029">
    <property type="entry name" value="Radical_SAM"/>
    <property type="match status" value="1"/>
</dbReference>
<evidence type="ECO:0000256" key="4">
    <source>
        <dbReference type="ARBA" id="ARBA00022723"/>
    </source>
</evidence>
<comment type="cofactor">
    <cofactor evidence="1">
        <name>[4Fe-4S] cluster</name>
        <dbReference type="ChEBI" id="CHEBI:49883"/>
    </cofactor>
</comment>
<dbReference type="Gene3D" id="3.20.20.70">
    <property type="entry name" value="Aldolase class I"/>
    <property type="match status" value="1"/>
</dbReference>
<protein>
    <submittedName>
        <fullName evidence="7">Radical activating enzyme</fullName>
    </submittedName>
</protein>
<evidence type="ECO:0000313" key="7">
    <source>
        <dbReference type="EMBL" id="GIF73916.1"/>
    </source>
</evidence>
<keyword evidence="3" id="KW-0949">S-adenosyl-L-methionine</keyword>
<dbReference type="PANTHER" id="PTHR30352:SF2">
    <property type="entry name" value="ANAEROBIC RIBONUCLEOSIDE-TRIPHOSPHATE REDUCTASE-ACTIVATING PROTEIN"/>
    <property type="match status" value="1"/>
</dbReference>
<proteinExistence type="predicted"/>
<keyword evidence="2" id="KW-0004">4Fe-4S</keyword>
<organism evidence="7 8">
    <name type="scientific">Asanoa siamensis</name>
    <dbReference type="NCBI Taxonomy" id="926357"/>
    <lineage>
        <taxon>Bacteria</taxon>
        <taxon>Bacillati</taxon>
        <taxon>Actinomycetota</taxon>
        <taxon>Actinomycetes</taxon>
        <taxon>Micromonosporales</taxon>
        <taxon>Micromonosporaceae</taxon>
        <taxon>Asanoa</taxon>
    </lineage>
</organism>
<keyword evidence="4" id="KW-0479">Metal-binding</keyword>
<dbReference type="Proteomes" id="UP000604117">
    <property type="component" value="Unassembled WGS sequence"/>
</dbReference>
<name>A0ABQ4CRK0_9ACTN</name>
<dbReference type="InterPro" id="IPR034457">
    <property type="entry name" value="Organic_radical-activating"/>
</dbReference>
<reference evidence="7 8" key="1">
    <citation type="submission" date="2021-01" db="EMBL/GenBank/DDBJ databases">
        <title>Whole genome shotgun sequence of Asanoa siamensis NBRC 107932.</title>
        <authorList>
            <person name="Komaki H."/>
            <person name="Tamura T."/>
        </authorList>
    </citation>
    <scope>NUCLEOTIDE SEQUENCE [LARGE SCALE GENOMIC DNA]</scope>
    <source>
        <strain evidence="7 8">NBRC 107932</strain>
    </source>
</reference>
<accession>A0ABQ4CRK0</accession>
<sequence length="210" mass="22413">MNLEISRLHHPVTALGPGVRAGIWVQGCTIGCHGCLARDTWERRPERALPVAEILGWLAGLPRPLDGVTVSGGEPLQQAAAVADLLAGIHEWRGAQPLDVLLFTGYPWSRAARETAVVERCDAVVAGPYVARRNRGDVPLRGSDNQRVVALTALGRARYGPGVKLPARGLQASVADGRIWFVGIPRAGDLERVAAGLTARDVRVGGTTWD</sequence>
<evidence type="ECO:0000313" key="8">
    <source>
        <dbReference type="Proteomes" id="UP000604117"/>
    </source>
</evidence>
<dbReference type="InterPro" id="IPR007197">
    <property type="entry name" value="rSAM"/>
</dbReference>
<evidence type="ECO:0000256" key="5">
    <source>
        <dbReference type="ARBA" id="ARBA00023004"/>
    </source>
</evidence>
<evidence type="ECO:0000256" key="1">
    <source>
        <dbReference type="ARBA" id="ARBA00001966"/>
    </source>
</evidence>
<dbReference type="InterPro" id="IPR058240">
    <property type="entry name" value="rSAM_sf"/>
</dbReference>
<keyword evidence="5" id="KW-0408">Iron</keyword>
<evidence type="ECO:0000256" key="6">
    <source>
        <dbReference type="ARBA" id="ARBA00023014"/>
    </source>
</evidence>
<dbReference type="PANTHER" id="PTHR30352">
    <property type="entry name" value="PYRUVATE FORMATE-LYASE-ACTIVATING ENZYME"/>
    <property type="match status" value="1"/>
</dbReference>
<dbReference type="RefSeq" id="WP_203714075.1">
    <property type="nucleotide sequence ID" value="NZ_BONE01000025.1"/>
</dbReference>
<dbReference type="Pfam" id="PF13353">
    <property type="entry name" value="Fer4_12"/>
    <property type="match status" value="1"/>
</dbReference>
<evidence type="ECO:0000256" key="2">
    <source>
        <dbReference type="ARBA" id="ARBA00022485"/>
    </source>
</evidence>